<evidence type="ECO:0000259" key="4">
    <source>
        <dbReference type="PROSITE" id="PS51900"/>
    </source>
</evidence>
<dbReference type="GO" id="GO:0015074">
    <property type="term" value="P:DNA integration"/>
    <property type="evidence" value="ECO:0007669"/>
    <property type="project" value="UniProtKB-KW"/>
</dbReference>
<dbReference type="PROSITE" id="PS51900">
    <property type="entry name" value="CB"/>
    <property type="match status" value="1"/>
</dbReference>
<protein>
    <recommendedName>
        <fullName evidence="6">Core-binding (CB) domain-containing protein</fullName>
    </recommendedName>
</protein>
<organism evidence="5">
    <name type="scientific">marine sediment metagenome</name>
    <dbReference type="NCBI Taxonomy" id="412755"/>
    <lineage>
        <taxon>unclassified sequences</taxon>
        <taxon>metagenomes</taxon>
        <taxon>ecological metagenomes</taxon>
    </lineage>
</organism>
<dbReference type="GO" id="GO:0003677">
    <property type="term" value="F:DNA binding"/>
    <property type="evidence" value="ECO:0007669"/>
    <property type="project" value="UniProtKB-KW"/>
</dbReference>
<dbReference type="InterPro" id="IPR002104">
    <property type="entry name" value="Integrase_catalytic"/>
</dbReference>
<dbReference type="Gene3D" id="1.10.443.10">
    <property type="entry name" value="Intergrase catalytic core"/>
    <property type="match status" value="1"/>
</dbReference>
<evidence type="ECO:0000256" key="1">
    <source>
        <dbReference type="ARBA" id="ARBA00022908"/>
    </source>
</evidence>
<feature type="domain" description="Tyr recombinase" evidence="3">
    <location>
        <begin position="101"/>
        <end position="154"/>
    </location>
</feature>
<sequence length="154" mass="17131">MKEHVNGFLKYMRVQRGSSEHTLRAYEGDLVRYFEFLDSEEPDDAVVIRAFLAYELSSGAARSTVARRLACLRSFFSWLHLEGIIKANPAKLVTSPKVPKRLPRFLSIDETFDLLKQAEGAPGPGGSGPKDSEGQQARDRAILELAYSSGLRVS</sequence>
<dbReference type="AlphaFoldDB" id="A0A0F9KB19"/>
<dbReference type="SUPFAM" id="SSF47823">
    <property type="entry name" value="lambda integrase-like, N-terminal domain"/>
    <property type="match status" value="1"/>
</dbReference>
<keyword evidence="2" id="KW-0238">DNA-binding</keyword>
<evidence type="ECO:0000259" key="3">
    <source>
        <dbReference type="PROSITE" id="PS51898"/>
    </source>
</evidence>
<comment type="caution">
    <text evidence="5">The sequence shown here is derived from an EMBL/GenBank/DDBJ whole genome shotgun (WGS) entry which is preliminary data.</text>
</comment>
<keyword evidence="1" id="KW-0229">DNA integration</keyword>
<dbReference type="EMBL" id="LAZR01015577">
    <property type="protein sequence ID" value="KKM08323.1"/>
    <property type="molecule type" value="Genomic_DNA"/>
</dbReference>
<dbReference type="InterPro" id="IPR004107">
    <property type="entry name" value="Integrase_SAM-like_N"/>
</dbReference>
<name>A0A0F9KB19_9ZZZZ</name>
<proteinExistence type="predicted"/>
<evidence type="ECO:0000313" key="5">
    <source>
        <dbReference type="EMBL" id="KKM08323.1"/>
    </source>
</evidence>
<accession>A0A0F9KB19</accession>
<reference evidence="5" key="1">
    <citation type="journal article" date="2015" name="Nature">
        <title>Complex archaea that bridge the gap between prokaryotes and eukaryotes.</title>
        <authorList>
            <person name="Spang A."/>
            <person name="Saw J.H."/>
            <person name="Jorgensen S.L."/>
            <person name="Zaremba-Niedzwiedzka K."/>
            <person name="Martijn J."/>
            <person name="Lind A.E."/>
            <person name="van Eijk R."/>
            <person name="Schleper C."/>
            <person name="Guy L."/>
            <person name="Ettema T.J."/>
        </authorList>
    </citation>
    <scope>NUCLEOTIDE SEQUENCE</scope>
</reference>
<evidence type="ECO:0000256" key="2">
    <source>
        <dbReference type="ARBA" id="ARBA00023125"/>
    </source>
</evidence>
<gene>
    <name evidence="5" type="ORF">LCGC14_1725050</name>
</gene>
<dbReference type="Pfam" id="PF02899">
    <property type="entry name" value="Phage_int_SAM_1"/>
    <property type="match status" value="1"/>
</dbReference>
<dbReference type="InterPro" id="IPR010998">
    <property type="entry name" value="Integrase_recombinase_N"/>
</dbReference>
<feature type="non-terminal residue" evidence="5">
    <location>
        <position position="154"/>
    </location>
</feature>
<dbReference type="GO" id="GO:0006310">
    <property type="term" value="P:DNA recombination"/>
    <property type="evidence" value="ECO:0007669"/>
    <property type="project" value="InterPro"/>
</dbReference>
<evidence type="ECO:0008006" key="6">
    <source>
        <dbReference type="Google" id="ProtNLM"/>
    </source>
</evidence>
<feature type="domain" description="Core-binding (CB)" evidence="4">
    <location>
        <begin position="1"/>
        <end position="80"/>
    </location>
</feature>
<dbReference type="Gene3D" id="1.10.150.130">
    <property type="match status" value="1"/>
</dbReference>
<dbReference type="PROSITE" id="PS51898">
    <property type="entry name" value="TYR_RECOMBINASE"/>
    <property type="match status" value="1"/>
</dbReference>
<dbReference type="InterPro" id="IPR013762">
    <property type="entry name" value="Integrase-like_cat_sf"/>
</dbReference>
<dbReference type="InterPro" id="IPR044068">
    <property type="entry name" value="CB"/>
</dbReference>